<evidence type="ECO:0000256" key="1">
    <source>
        <dbReference type="SAM" id="MobiDB-lite"/>
    </source>
</evidence>
<dbReference type="Proteomes" id="UP001152561">
    <property type="component" value="Unassembled WGS sequence"/>
</dbReference>
<name>A0A9Q1L9A3_9SOLA</name>
<feature type="compositionally biased region" description="Low complexity" evidence="1">
    <location>
        <begin position="323"/>
        <end position="336"/>
    </location>
</feature>
<dbReference type="InterPro" id="IPR023213">
    <property type="entry name" value="CAT-like_dom_sf"/>
</dbReference>
<comment type="caution">
    <text evidence="2">The sequence shown here is derived from an EMBL/GenBank/DDBJ whole genome shotgun (WGS) entry which is preliminary data.</text>
</comment>
<dbReference type="Pfam" id="PF02458">
    <property type="entry name" value="Transferase"/>
    <property type="match status" value="1"/>
</dbReference>
<protein>
    <submittedName>
        <fullName evidence="2">Uncharacterized protein</fullName>
    </submittedName>
</protein>
<dbReference type="OrthoDB" id="775087at2759"/>
<reference evidence="3" key="1">
    <citation type="journal article" date="2023" name="Proc. Natl. Acad. Sci. U.S.A.">
        <title>Genomic and structural basis for evolution of tropane alkaloid biosynthesis.</title>
        <authorList>
            <person name="Wanga Y.-J."/>
            <person name="Taina T."/>
            <person name="Yua J.-Y."/>
            <person name="Lia J."/>
            <person name="Xua B."/>
            <person name="Chenc J."/>
            <person name="D'Auriad J.C."/>
            <person name="Huanga J.-P."/>
            <person name="Huanga S.-X."/>
        </authorList>
    </citation>
    <scope>NUCLEOTIDE SEQUENCE [LARGE SCALE GENOMIC DNA]</scope>
    <source>
        <strain evidence="3">cv. KIB-2019</strain>
    </source>
</reference>
<evidence type="ECO:0000313" key="2">
    <source>
        <dbReference type="EMBL" id="KAJ8529911.1"/>
    </source>
</evidence>
<keyword evidence="3" id="KW-1185">Reference proteome</keyword>
<feature type="region of interest" description="Disordered" evidence="1">
    <location>
        <begin position="312"/>
        <end position="374"/>
    </location>
</feature>
<evidence type="ECO:0000313" key="3">
    <source>
        <dbReference type="Proteomes" id="UP001152561"/>
    </source>
</evidence>
<proteinExistence type="predicted"/>
<gene>
    <name evidence="2" type="ORF">K7X08_036746</name>
</gene>
<dbReference type="Gene3D" id="3.30.559.10">
    <property type="entry name" value="Chloramphenicol acetyltransferase-like domain"/>
    <property type="match status" value="1"/>
</dbReference>
<accession>A0A9Q1L9A3</accession>
<dbReference type="EMBL" id="JAJAGQ010000022">
    <property type="protein sequence ID" value="KAJ8529911.1"/>
    <property type="molecule type" value="Genomic_DNA"/>
</dbReference>
<dbReference type="PANTHER" id="PTHR35770:SF1">
    <property type="entry name" value="U2 SMALL NUCLEAR RIBONUCLEOPROTEIN AUXILIARY FACTOR-LIKE PROTEIN"/>
    <property type="match status" value="1"/>
</dbReference>
<feature type="compositionally biased region" description="Basic and acidic residues" evidence="1">
    <location>
        <begin position="364"/>
        <end position="374"/>
    </location>
</feature>
<sequence>MLLGTLGFQSLLALPHMEIRLEWLDLVPPLSNAVRNTVKVISKANSEEISLIGARAFAEVHEEILRNDSVDVLICTSWSRFPAYESDFGLGRPSWVSCSREHCEMFTLLDSKCGDGIEALRVNLEMESIFGRVNAEWSGPHKIPLKPFLFHVHGLPSDPSTLRVCATDFHSNTWEALKSAQELEDMRDRTGIGGSWSDFVDYLIASIKSEDVKLVMDGQSKLGGAAHAKMVAQKAKGMPRITISLSKLVDAAATEAMANLSLELYKRFTNVHNLLKAEQQRCCELTNVLSEKKEKNETAQQQLDALLYSKRQKSHKITENTASDTPTVSSSSESPVKQAAQLPSTKVTNRVVPAHRRARVRGVLLHDTEDERQD</sequence>
<dbReference type="AlphaFoldDB" id="A0A9Q1L9A3"/>
<dbReference type="PANTHER" id="PTHR35770">
    <property type="entry name" value="U2 SMALL NUCLEAR RIBONUCLEOPROTEIN AUXILIARY FACTOR-LIKE PROTEIN"/>
    <property type="match status" value="1"/>
</dbReference>
<organism evidence="2 3">
    <name type="scientific">Anisodus acutangulus</name>
    <dbReference type="NCBI Taxonomy" id="402998"/>
    <lineage>
        <taxon>Eukaryota</taxon>
        <taxon>Viridiplantae</taxon>
        <taxon>Streptophyta</taxon>
        <taxon>Embryophyta</taxon>
        <taxon>Tracheophyta</taxon>
        <taxon>Spermatophyta</taxon>
        <taxon>Magnoliopsida</taxon>
        <taxon>eudicotyledons</taxon>
        <taxon>Gunneridae</taxon>
        <taxon>Pentapetalae</taxon>
        <taxon>asterids</taxon>
        <taxon>lamiids</taxon>
        <taxon>Solanales</taxon>
        <taxon>Solanaceae</taxon>
        <taxon>Solanoideae</taxon>
        <taxon>Hyoscyameae</taxon>
        <taxon>Anisodus</taxon>
    </lineage>
</organism>